<accession>A0A9Q1F2M9</accession>
<keyword evidence="5" id="KW-1185">Reference proteome</keyword>
<evidence type="ECO:0000313" key="4">
    <source>
        <dbReference type="EMBL" id="KAJ8349766.1"/>
    </source>
</evidence>
<dbReference type="Pfam" id="PF00125">
    <property type="entry name" value="Histone"/>
    <property type="match status" value="1"/>
</dbReference>
<dbReference type="PROSITE" id="PS00322">
    <property type="entry name" value="HISTONE_H3_1"/>
    <property type="match status" value="1"/>
</dbReference>
<dbReference type="InterPro" id="IPR007125">
    <property type="entry name" value="H2A/H2B/H3"/>
</dbReference>
<dbReference type="Proteomes" id="UP001152622">
    <property type="component" value="Chromosome 9"/>
</dbReference>
<dbReference type="FunFam" id="1.10.20.10:FF:000078">
    <property type="entry name" value="Histone H3"/>
    <property type="match status" value="1"/>
</dbReference>
<dbReference type="GO" id="GO:0000786">
    <property type="term" value="C:nucleosome"/>
    <property type="evidence" value="ECO:0007669"/>
    <property type="project" value="InterPro"/>
</dbReference>
<feature type="domain" description="Core Histone H2A/H2B/H3" evidence="3">
    <location>
        <begin position="50"/>
        <end position="93"/>
    </location>
</feature>
<dbReference type="SMART" id="SM00428">
    <property type="entry name" value="H3"/>
    <property type="match status" value="1"/>
</dbReference>
<dbReference type="InterPro" id="IPR009072">
    <property type="entry name" value="Histone-fold"/>
</dbReference>
<dbReference type="GO" id="GO:0046982">
    <property type="term" value="F:protein heterodimerization activity"/>
    <property type="evidence" value="ECO:0007669"/>
    <property type="project" value="InterPro"/>
</dbReference>
<dbReference type="SUPFAM" id="SSF47113">
    <property type="entry name" value="Histone-fold"/>
    <property type="match status" value="1"/>
</dbReference>
<reference evidence="4" key="1">
    <citation type="journal article" date="2023" name="Science">
        <title>Genome structures resolve the early diversification of teleost fishes.</title>
        <authorList>
            <person name="Parey E."/>
            <person name="Louis A."/>
            <person name="Montfort J."/>
            <person name="Bouchez O."/>
            <person name="Roques C."/>
            <person name="Iampietro C."/>
            <person name="Lluch J."/>
            <person name="Castinel A."/>
            <person name="Donnadieu C."/>
            <person name="Desvignes T."/>
            <person name="Floi Bucao C."/>
            <person name="Jouanno E."/>
            <person name="Wen M."/>
            <person name="Mejri S."/>
            <person name="Dirks R."/>
            <person name="Jansen H."/>
            <person name="Henkel C."/>
            <person name="Chen W.J."/>
            <person name="Zahm M."/>
            <person name="Cabau C."/>
            <person name="Klopp C."/>
            <person name="Thompson A.W."/>
            <person name="Robinson-Rechavi M."/>
            <person name="Braasch I."/>
            <person name="Lecointre G."/>
            <person name="Bobe J."/>
            <person name="Postlethwait J.H."/>
            <person name="Berthelot C."/>
            <person name="Roest Crollius H."/>
            <person name="Guiguen Y."/>
        </authorList>
    </citation>
    <scope>NUCLEOTIDE SEQUENCE</scope>
    <source>
        <strain evidence="4">WJC10195</strain>
    </source>
</reference>
<dbReference type="InterPro" id="IPR000164">
    <property type="entry name" value="Histone_H3/CENP-A"/>
</dbReference>
<name>A0A9Q1F2M9_SYNKA</name>
<protein>
    <recommendedName>
        <fullName evidence="3">Core Histone H2A/H2B/H3 domain-containing protein</fullName>
    </recommendedName>
</protein>
<comment type="caution">
    <text evidence="4">The sequence shown here is derived from an EMBL/GenBank/DDBJ whole genome shotgun (WGS) entry which is preliminary data.</text>
</comment>
<dbReference type="PRINTS" id="PR00622">
    <property type="entry name" value="HISTONEH3"/>
</dbReference>
<dbReference type="AlphaFoldDB" id="A0A9Q1F2M9"/>
<organism evidence="4 5">
    <name type="scientific">Synaphobranchus kaupii</name>
    <name type="common">Kaup's arrowtooth eel</name>
    <dbReference type="NCBI Taxonomy" id="118154"/>
    <lineage>
        <taxon>Eukaryota</taxon>
        <taxon>Metazoa</taxon>
        <taxon>Chordata</taxon>
        <taxon>Craniata</taxon>
        <taxon>Vertebrata</taxon>
        <taxon>Euteleostomi</taxon>
        <taxon>Actinopterygii</taxon>
        <taxon>Neopterygii</taxon>
        <taxon>Teleostei</taxon>
        <taxon>Anguilliformes</taxon>
        <taxon>Synaphobranchidae</taxon>
        <taxon>Synaphobranchus</taxon>
    </lineage>
</organism>
<sequence>MARTKQTARKSTGGKAPRKQLATKAARKSAPATGGVKKPHRYRPGTVALSAVMALQEASEAYLVGLFEDTNLCAIHAKRVTIMPKDIQLARRIRGERA</sequence>
<evidence type="ECO:0000313" key="5">
    <source>
        <dbReference type="Proteomes" id="UP001152622"/>
    </source>
</evidence>
<evidence type="ECO:0000256" key="2">
    <source>
        <dbReference type="SAM" id="MobiDB-lite"/>
    </source>
</evidence>
<dbReference type="OrthoDB" id="8814003at2759"/>
<dbReference type="GO" id="GO:0030527">
    <property type="term" value="F:structural constituent of chromatin"/>
    <property type="evidence" value="ECO:0007669"/>
    <property type="project" value="InterPro"/>
</dbReference>
<evidence type="ECO:0000256" key="1">
    <source>
        <dbReference type="ARBA" id="ARBA00010343"/>
    </source>
</evidence>
<dbReference type="PANTHER" id="PTHR11426">
    <property type="entry name" value="HISTONE H3"/>
    <property type="match status" value="1"/>
</dbReference>
<comment type="similarity">
    <text evidence="1">Belongs to the histone H3 family.</text>
</comment>
<evidence type="ECO:0000259" key="3">
    <source>
        <dbReference type="Pfam" id="PF00125"/>
    </source>
</evidence>
<dbReference type="Gene3D" id="1.10.20.10">
    <property type="entry name" value="Histone, subunit A"/>
    <property type="match status" value="2"/>
</dbReference>
<dbReference type="EMBL" id="JAINUF010000009">
    <property type="protein sequence ID" value="KAJ8349766.1"/>
    <property type="molecule type" value="Genomic_DNA"/>
</dbReference>
<proteinExistence type="inferred from homology"/>
<feature type="region of interest" description="Disordered" evidence="2">
    <location>
        <begin position="1"/>
        <end position="42"/>
    </location>
</feature>
<gene>
    <name evidence="4" type="ORF">SKAU_G00248960</name>
</gene>
<dbReference type="GO" id="GO:0003677">
    <property type="term" value="F:DNA binding"/>
    <property type="evidence" value="ECO:0007669"/>
    <property type="project" value="InterPro"/>
</dbReference>